<keyword evidence="1" id="KW-0472">Membrane</keyword>
<protein>
    <submittedName>
        <fullName evidence="2">Uncharacterized protein</fullName>
    </submittedName>
</protein>
<evidence type="ECO:0000313" key="2">
    <source>
        <dbReference type="EMBL" id="VED66803.1"/>
    </source>
</evidence>
<evidence type="ECO:0000256" key="1">
    <source>
        <dbReference type="SAM" id="Phobius"/>
    </source>
</evidence>
<dbReference type="Proteomes" id="UP000270025">
    <property type="component" value="Chromosome"/>
</dbReference>
<keyword evidence="3" id="KW-1185">Reference proteome</keyword>
<dbReference type="EMBL" id="LR134266">
    <property type="protein sequence ID" value="VED66803.1"/>
    <property type="molecule type" value="Genomic_DNA"/>
</dbReference>
<reference evidence="2 3" key="1">
    <citation type="submission" date="2018-12" db="EMBL/GenBank/DDBJ databases">
        <authorList>
            <consortium name="Pathogen Informatics"/>
        </authorList>
    </citation>
    <scope>NUCLEOTIDE SEQUENCE [LARGE SCALE GENOMIC DNA]</scope>
    <source>
        <strain evidence="2 3">NCTC3166</strain>
    </source>
</reference>
<name>A0A3S4LR06_9STRE</name>
<sequence length="264" mass="30692">MKSDKLKGYLVIAGFLLLLSICFYRNLESRIKGLYESNHYPGDIRITGFSFTSQDTLGIDVNYSYSEKVDGQDISIPLKKKLKFDQLIIPYYPHLDKYGQSEFFSKVSNMFNEEYNPYVPILKKALELNPERKKIEQDIQRKMNENSKLQGSTIKLEFSIWNLLKTHRSMSWLTDYEQESLEKGRTVLGGWYDFPVKEALNYDVIYVQITLPSGVDKDSFRLKEELESLLQKTSLPNAVYVIETEDEFNIRSASIKDGKVKERG</sequence>
<accession>A0A3S4LR06</accession>
<keyword evidence="1" id="KW-0812">Transmembrane</keyword>
<keyword evidence="1" id="KW-1133">Transmembrane helix</keyword>
<evidence type="ECO:0000313" key="3">
    <source>
        <dbReference type="Proteomes" id="UP000270025"/>
    </source>
</evidence>
<proteinExistence type="predicted"/>
<organism evidence="2 3">
    <name type="scientific">Streptococcus viridans</name>
    <dbReference type="NCBI Taxonomy" id="78535"/>
    <lineage>
        <taxon>Bacteria</taxon>
        <taxon>Bacillati</taxon>
        <taxon>Bacillota</taxon>
        <taxon>Bacilli</taxon>
        <taxon>Lactobacillales</taxon>
        <taxon>Streptococcaceae</taxon>
        <taxon>Streptococcus</taxon>
    </lineage>
</organism>
<gene>
    <name evidence="2" type="ORF">NCTC3166_00615</name>
</gene>
<feature type="transmembrane region" description="Helical" evidence="1">
    <location>
        <begin position="6"/>
        <end position="24"/>
    </location>
</feature>
<dbReference type="RefSeq" id="WP_164555430.1">
    <property type="nucleotide sequence ID" value="NZ_LR134266.1"/>
</dbReference>
<dbReference type="AlphaFoldDB" id="A0A3S4LR06"/>
<dbReference type="KEGG" id="svf:NCTC3166_00615"/>